<gene>
    <name evidence="4" type="ordered locus">MLP_31610</name>
</gene>
<protein>
    <recommendedName>
        <fullName evidence="3">N-acetyltransferase domain-containing protein</fullName>
    </recommendedName>
</protein>
<organism evidence="4 5">
    <name type="scientific">Microlunatus phosphovorus (strain ATCC 700054 / DSM 10555 / JCM 9379 / NBRC 101784 / NCIMB 13414 / VKM Ac-1990 / NM-1)</name>
    <dbReference type="NCBI Taxonomy" id="1032480"/>
    <lineage>
        <taxon>Bacteria</taxon>
        <taxon>Bacillati</taxon>
        <taxon>Actinomycetota</taxon>
        <taxon>Actinomycetes</taxon>
        <taxon>Propionibacteriales</taxon>
        <taxon>Propionibacteriaceae</taxon>
        <taxon>Microlunatus</taxon>
    </lineage>
</organism>
<keyword evidence="1" id="KW-0808">Transferase</keyword>
<dbReference type="Gene3D" id="3.40.630.30">
    <property type="match status" value="1"/>
</dbReference>
<dbReference type="RefSeq" id="WP_013864039.1">
    <property type="nucleotide sequence ID" value="NC_015635.1"/>
</dbReference>
<dbReference type="InterPro" id="IPR016181">
    <property type="entry name" value="Acyl_CoA_acyltransferase"/>
</dbReference>
<dbReference type="EMBL" id="AP012204">
    <property type="protein sequence ID" value="BAK36175.1"/>
    <property type="molecule type" value="Genomic_DNA"/>
</dbReference>
<accession>F5XLA9</accession>
<dbReference type="STRING" id="1032480.MLP_31610"/>
<feature type="domain" description="N-acetyltransferase" evidence="3">
    <location>
        <begin position="4"/>
        <end position="163"/>
    </location>
</feature>
<dbReference type="InterPro" id="IPR000182">
    <property type="entry name" value="GNAT_dom"/>
</dbReference>
<dbReference type="HOGENOM" id="CLU_013985_19_3_11"/>
<evidence type="ECO:0000256" key="1">
    <source>
        <dbReference type="ARBA" id="ARBA00022679"/>
    </source>
</evidence>
<dbReference type="OrthoDB" id="9799092at2"/>
<dbReference type="KEGG" id="mph:MLP_31610"/>
<dbReference type="AlphaFoldDB" id="F5XLA9"/>
<dbReference type="GO" id="GO:0016747">
    <property type="term" value="F:acyltransferase activity, transferring groups other than amino-acyl groups"/>
    <property type="evidence" value="ECO:0007669"/>
    <property type="project" value="InterPro"/>
</dbReference>
<keyword evidence="2" id="KW-0012">Acyltransferase</keyword>
<proteinExistence type="predicted"/>
<evidence type="ECO:0000256" key="2">
    <source>
        <dbReference type="ARBA" id="ARBA00023315"/>
    </source>
</evidence>
<evidence type="ECO:0000313" key="4">
    <source>
        <dbReference type="EMBL" id="BAK36175.1"/>
    </source>
</evidence>
<dbReference type="Pfam" id="PF00583">
    <property type="entry name" value="Acetyltransf_1"/>
    <property type="match status" value="1"/>
</dbReference>
<evidence type="ECO:0000313" key="5">
    <source>
        <dbReference type="Proteomes" id="UP000007947"/>
    </source>
</evidence>
<dbReference type="PANTHER" id="PTHR43877">
    <property type="entry name" value="AMINOALKYLPHOSPHONATE N-ACETYLTRANSFERASE-RELATED-RELATED"/>
    <property type="match status" value="1"/>
</dbReference>
<dbReference type="InterPro" id="IPR050832">
    <property type="entry name" value="Bact_Acetyltransf"/>
</dbReference>
<evidence type="ECO:0000259" key="3">
    <source>
        <dbReference type="PROSITE" id="PS51186"/>
    </source>
</evidence>
<dbReference type="SUPFAM" id="SSF55729">
    <property type="entry name" value="Acyl-CoA N-acyltransferases (Nat)"/>
    <property type="match status" value="1"/>
</dbReference>
<dbReference type="Proteomes" id="UP000007947">
    <property type="component" value="Chromosome"/>
</dbReference>
<reference evidence="4 5" key="1">
    <citation type="submission" date="2011-05" db="EMBL/GenBank/DDBJ databases">
        <title>Whole genome sequence of Microlunatus phosphovorus NM-1.</title>
        <authorList>
            <person name="Hosoyama A."/>
            <person name="Sasaki K."/>
            <person name="Harada T."/>
            <person name="Igarashi R."/>
            <person name="Kawakoshi A."/>
            <person name="Sasagawa M."/>
            <person name="Fukada J."/>
            <person name="Nakamura S."/>
            <person name="Katano Y."/>
            <person name="Hanada S."/>
            <person name="Kamagata Y."/>
            <person name="Nakamura N."/>
            <person name="Yamazaki S."/>
            <person name="Fujita N."/>
        </authorList>
    </citation>
    <scope>NUCLEOTIDE SEQUENCE [LARGE SCALE GENOMIC DNA]</scope>
    <source>
        <strain evidence="5">ATCC 700054 / DSM 10555 / JCM 9379 / NBRC 101784 / NCIMB 13414 / VKM Ac-1990 / NM-1</strain>
    </source>
</reference>
<dbReference type="CDD" id="cd04301">
    <property type="entry name" value="NAT_SF"/>
    <property type="match status" value="1"/>
</dbReference>
<name>F5XLA9_MICPN</name>
<dbReference type="eggNOG" id="COG0456">
    <property type="taxonomic scope" value="Bacteria"/>
</dbReference>
<keyword evidence="5" id="KW-1185">Reference proteome</keyword>
<dbReference type="PROSITE" id="PS51186">
    <property type="entry name" value="GNAT"/>
    <property type="match status" value="1"/>
</dbReference>
<sequence>MDAVVVRRSVEADWERSRAIRLRALRDAPLAFASTYEREIAFLPEQWKARIGDSAQFLAGNADGEVIGTATGFTDPGEPGTVNLVAMFVVAEARRCGVGEQLVEAVVAQARADGASRVRLHVVETNDGAARLYARCGFVRTGVTEPLPHQPSLLEHEMVLALR</sequence>